<gene>
    <name evidence="2" type="ORF">EZS28_050296</name>
</gene>
<dbReference type="InterPro" id="IPR026983">
    <property type="entry name" value="DHC"/>
</dbReference>
<proteinExistence type="predicted"/>
<dbReference type="GO" id="GO:0005524">
    <property type="term" value="F:ATP binding"/>
    <property type="evidence" value="ECO:0007669"/>
    <property type="project" value="InterPro"/>
</dbReference>
<dbReference type="PANTHER" id="PTHR45703">
    <property type="entry name" value="DYNEIN HEAVY CHAIN"/>
    <property type="match status" value="1"/>
</dbReference>
<dbReference type="AlphaFoldDB" id="A0A5J4T7E2"/>
<evidence type="ECO:0000313" key="3">
    <source>
        <dbReference type="Proteomes" id="UP000324800"/>
    </source>
</evidence>
<feature type="domain" description="Dynein heavy chain hydrolytic ATP-binding dynein motor region" evidence="1">
    <location>
        <begin position="1"/>
        <end position="119"/>
    </location>
</feature>
<dbReference type="PANTHER" id="PTHR45703:SF36">
    <property type="entry name" value="DYNEIN HEAVY CHAIN, CYTOPLASMIC"/>
    <property type="match status" value="1"/>
</dbReference>
<dbReference type="GO" id="GO:0007018">
    <property type="term" value="P:microtubule-based movement"/>
    <property type="evidence" value="ECO:0007669"/>
    <property type="project" value="InterPro"/>
</dbReference>
<sequence>YAGRTELPDNLKALFRPVAVMIPDQALIAEIRLFSFGFKEGYTLSKKMVATFKLSSEQLSSQDHYEFGMRAVNTVISAARNLKHDFPDESEESLLLRDLSEEMTSLKKRRAEKFDNLICKLNLISIPYGDLYGTYDAATNGWKNEVLMLMMRDCIRDESAQKHWIIYEGSVDAY</sequence>
<dbReference type="GO" id="GO:0030286">
    <property type="term" value="C:dynein complex"/>
    <property type="evidence" value="ECO:0007669"/>
    <property type="project" value="InterPro"/>
</dbReference>
<dbReference type="OrthoDB" id="5593012at2759"/>
<reference evidence="2 3" key="1">
    <citation type="submission" date="2019-03" db="EMBL/GenBank/DDBJ databases">
        <title>Single cell metagenomics reveals metabolic interactions within the superorganism composed of flagellate Streblomastix strix and complex community of Bacteroidetes bacteria on its surface.</title>
        <authorList>
            <person name="Treitli S.C."/>
            <person name="Kolisko M."/>
            <person name="Husnik F."/>
            <person name="Keeling P."/>
            <person name="Hampl V."/>
        </authorList>
    </citation>
    <scope>NUCLEOTIDE SEQUENCE [LARGE SCALE GENOMIC DNA]</scope>
    <source>
        <strain evidence="2">ST1C</strain>
    </source>
</reference>
<dbReference type="Proteomes" id="UP000324800">
    <property type="component" value="Unassembled WGS sequence"/>
</dbReference>
<dbReference type="GO" id="GO:0045505">
    <property type="term" value="F:dynein intermediate chain binding"/>
    <property type="evidence" value="ECO:0007669"/>
    <property type="project" value="InterPro"/>
</dbReference>
<accession>A0A5J4T7E2</accession>
<name>A0A5J4T7E2_9EUKA</name>
<dbReference type="GO" id="GO:0051959">
    <property type="term" value="F:dynein light intermediate chain binding"/>
    <property type="evidence" value="ECO:0007669"/>
    <property type="project" value="InterPro"/>
</dbReference>
<dbReference type="EMBL" id="SNRW01036763">
    <property type="protein sequence ID" value="KAA6354177.1"/>
    <property type="molecule type" value="Genomic_DNA"/>
</dbReference>
<dbReference type="InterPro" id="IPR043157">
    <property type="entry name" value="Dynein_AAA1S"/>
</dbReference>
<evidence type="ECO:0000313" key="2">
    <source>
        <dbReference type="EMBL" id="KAA6354177.1"/>
    </source>
</evidence>
<dbReference type="Pfam" id="PF12774">
    <property type="entry name" value="AAA_6"/>
    <property type="match status" value="1"/>
</dbReference>
<evidence type="ECO:0000259" key="1">
    <source>
        <dbReference type="Pfam" id="PF12774"/>
    </source>
</evidence>
<organism evidence="2 3">
    <name type="scientific">Streblomastix strix</name>
    <dbReference type="NCBI Taxonomy" id="222440"/>
    <lineage>
        <taxon>Eukaryota</taxon>
        <taxon>Metamonada</taxon>
        <taxon>Preaxostyla</taxon>
        <taxon>Oxymonadida</taxon>
        <taxon>Streblomastigidae</taxon>
        <taxon>Streblomastix</taxon>
    </lineage>
</organism>
<comment type="caution">
    <text evidence="2">The sequence shown here is derived from an EMBL/GenBank/DDBJ whole genome shotgun (WGS) entry which is preliminary data.</text>
</comment>
<dbReference type="Gene3D" id="1.10.8.710">
    <property type="match status" value="1"/>
</dbReference>
<feature type="non-terminal residue" evidence="2">
    <location>
        <position position="1"/>
    </location>
</feature>
<protein>
    <submittedName>
        <fullName evidence="2">Putative dynein heavy chain, axonemal</fullName>
    </submittedName>
</protein>
<dbReference type="InterPro" id="IPR035699">
    <property type="entry name" value="AAA_6"/>
</dbReference>